<dbReference type="PANTHER" id="PTHR14453:SF67">
    <property type="entry name" value="POLY [ADP-RIBOSE] POLYMERASE"/>
    <property type="match status" value="1"/>
</dbReference>
<dbReference type="PANTHER" id="PTHR14453">
    <property type="entry name" value="PARP/ZINC FINGER CCCH TYPE DOMAIN CONTAINING PROTEIN"/>
    <property type="match status" value="1"/>
</dbReference>
<dbReference type="GO" id="GO:0003714">
    <property type="term" value="F:transcription corepressor activity"/>
    <property type="evidence" value="ECO:0007669"/>
    <property type="project" value="TreeGrafter"/>
</dbReference>
<dbReference type="EMBL" id="CACVKT020005076">
    <property type="protein sequence ID" value="CAC5392792.1"/>
    <property type="molecule type" value="Genomic_DNA"/>
</dbReference>
<evidence type="ECO:0000256" key="5">
    <source>
        <dbReference type="ARBA" id="ARBA00023242"/>
    </source>
</evidence>
<keyword evidence="3 7" id="KW-0808">Transferase</keyword>
<evidence type="ECO:0000256" key="3">
    <source>
        <dbReference type="ARBA" id="ARBA00022679"/>
    </source>
</evidence>
<evidence type="ECO:0000256" key="2">
    <source>
        <dbReference type="ARBA" id="ARBA00022676"/>
    </source>
</evidence>
<gene>
    <name evidence="7" type="ORF">MCOR_27700</name>
</gene>
<evidence type="ECO:0000256" key="1">
    <source>
        <dbReference type="ARBA" id="ARBA00004123"/>
    </source>
</evidence>
<evidence type="ECO:0000256" key="4">
    <source>
        <dbReference type="ARBA" id="ARBA00023027"/>
    </source>
</evidence>
<name>A0A6J8CB39_MYTCO</name>
<dbReference type="InterPro" id="IPR043472">
    <property type="entry name" value="Macro_dom-like"/>
</dbReference>
<keyword evidence="4" id="KW-0520">NAD</keyword>
<feature type="domain" description="Macro" evidence="6">
    <location>
        <begin position="235"/>
        <end position="418"/>
    </location>
</feature>
<organism evidence="7 8">
    <name type="scientific">Mytilus coruscus</name>
    <name type="common">Sea mussel</name>
    <dbReference type="NCBI Taxonomy" id="42192"/>
    <lineage>
        <taxon>Eukaryota</taxon>
        <taxon>Metazoa</taxon>
        <taxon>Spiralia</taxon>
        <taxon>Lophotrochozoa</taxon>
        <taxon>Mollusca</taxon>
        <taxon>Bivalvia</taxon>
        <taxon>Autobranchia</taxon>
        <taxon>Pteriomorphia</taxon>
        <taxon>Mytilida</taxon>
        <taxon>Mytiloidea</taxon>
        <taxon>Mytilidae</taxon>
        <taxon>Mytilinae</taxon>
        <taxon>Mytilus</taxon>
    </lineage>
</organism>
<dbReference type="Gene3D" id="3.40.220.10">
    <property type="entry name" value="Leucine Aminopeptidase, subunit E, domain 1"/>
    <property type="match status" value="1"/>
</dbReference>
<proteinExistence type="predicted"/>
<dbReference type="GO" id="GO:0003950">
    <property type="term" value="F:NAD+ poly-ADP-ribosyltransferase activity"/>
    <property type="evidence" value="ECO:0007669"/>
    <property type="project" value="UniProtKB-EC"/>
</dbReference>
<accession>A0A6J8CB39</accession>
<dbReference type="EC" id="2.4.2.30" evidence="7"/>
<dbReference type="InterPro" id="IPR002589">
    <property type="entry name" value="Macro_dom"/>
</dbReference>
<dbReference type="Proteomes" id="UP000507470">
    <property type="component" value="Unassembled WGS sequence"/>
</dbReference>
<keyword evidence="2 7" id="KW-0328">Glycosyltransferase</keyword>
<reference evidence="7 8" key="1">
    <citation type="submission" date="2020-06" db="EMBL/GenBank/DDBJ databases">
        <authorList>
            <person name="Li R."/>
            <person name="Bekaert M."/>
        </authorList>
    </citation>
    <scope>NUCLEOTIDE SEQUENCE [LARGE SCALE GENOMIC DNA]</scope>
    <source>
        <strain evidence="8">wild</strain>
    </source>
</reference>
<dbReference type="SUPFAM" id="SSF52949">
    <property type="entry name" value="Macro domain-like"/>
    <property type="match status" value="1"/>
</dbReference>
<keyword evidence="5" id="KW-0539">Nucleus</keyword>
<dbReference type="OrthoDB" id="6161610at2759"/>
<dbReference type="Pfam" id="PF01661">
    <property type="entry name" value="Macro"/>
    <property type="match status" value="1"/>
</dbReference>
<evidence type="ECO:0000259" key="6">
    <source>
        <dbReference type="PROSITE" id="PS51154"/>
    </source>
</evidence>
<dbReference type="InterPro" id="IPR052056">
    <property type="entry name" value="Mono-ARTD/PARP"/>
</dbReference>
<dbReference type="GO" id="GO:0010629">
    <property type="term" value="P:negative regulation of gene expression"/>
    <property type="evidence" value="ECO:0007669"/>
    <property type="project" value="TreeGrafter"/>
</dbReference>
<evidence type="ECO:0000313" key="8">
    <source>
        <dbReference type="Proteomes" id="UP000507470"/>
    </source>
</evidence>
<evidence type="ECO:0000313" key="7">
    <source>
        <dbReference type="EMBL" id="CAC5392792.1"/>
    </source>
</evidence>
<protein>
    <submittedName>
        <fullName evidence="7">PARP10_14_15</fullName>
        <ecNumber evidence="7">2.4.2.30</ecNumber>
    </submittedName>
</protein>
<sequence length="545" mass="61602">MKKLLSDHKTSIENQYSVNVYEQDEPLCKWTVKGEDSAVEAAYQELLNLLQMPGQDKTYIIEDKVTAKVTSSELRTIPVDLRKHIRCRSITVDDGLTVRLYNCSLQNNYWLGQNTLILNVEHNAGGDTSTIKCTVNAFQHDYATIYLPIWKIAKENVNLHKLMTEMKEYFKSTNLQGLTVMSFDLSEVEKVRWPVVQFLGAILLSLDCSRLTYFQFFAPSDDIFEPSSDIITEWCQLKKGSSKQKLQINVVKGELALMKCDVLVNATNREFDLSRGMVSKALLKTAGVELQHDCDRTIKGRQIQFPEVVVTAGYNLSAKNIFHGVLPRYKSESSIQQFEYFIKNCLNTAVDLNMKSIAFPALGTGNLIYPPNIVASSMFLVVDEFASDYNGGALTEINFVIFPADTSVLQIEDALNTNGKTNEGIRTDRLAQLEASYKHDSKYPKGYIQYLQRIMNAKEDISDNSLNKRQGTAYSSNTFSTPATLCINEKMVNISPMIPKRSPILYRPTQDSIVMITKEEVKVFVYKADICYLSNVDCIVNPYSS</sequence>
<dbReference type="SMART" id="SM00506">
    <property type="entry name" value="A1pp"/>
    <property type="match status" value="1"/>
</dbReference>
<comment type="subcellular location">
    <subcellularLocation>
        <location evidence="1">Nucleus</location>
    </subcellularLocation>
</comment>
<dbReference type="PROSITE" id="PS51154">
    <property type="entry name" value="MACRO"/>
    <property type="match status" value="1"/>
</dbReference>
<dbReference type="GO" id="GO:0005634">
    <property type="term" value="C:nucleus"/>
    <property type="evidence" value="ECO:0007669"/>
    <property type="project" value="UniProtKB-SubCell"/>
</dbReference>
<dbReference type="AlphaFoldDB" id="A0A6J8CB39"/>
<dbReference type="GO" id="GO:0005737">
    <property type="term" value="C:cytoplasm"/>
    <property type="evidence" value="ECO:0007669"/>
    <property type="project" value="TreeGrafter"/>
</dbReference>
<keyword evidence="8" id="KW-1185">Reference proteome</keyword>